<proteinExistence type="predicted"/>
<accession>A0ABU5XHG7</accession>
<protein>
    <submittedName>
        <fullName evidence="1">Uncharacterized protein</fullName>
    </submittedName>
</protein>
<evidence type="ECO:0000313" key="1">
    <source>
        <dbReference type="EMBL" id="MEB3021333.1"/>
    </source>
</evidence>
<gene>
    <name evidence="1" type="ORF">K6T79_09770</name>
</gene>
<dbReference type="RefSeq" id="WP_225406287.1">
    <property type="nucleotide sequence ID" value="NZ_JAYJJR010000005.1"/>
</dbReference>
<comment type="caution">
    <text evidence="1">The sequence shown here is derived from an EMBL/GenBank/DDBJ whole genome shotgun (WGS) entry which is preliminary data.</text>
</comment>
<keyword evidence="2" id="KW-1185">Reference proteome</keyword>
<dbReference type="Proteomes" id="UP001299596">
    <property type="component" value="Unassembled WGS sequence"/>
</dbReference>
<dbReference type="EMBL" id="JAYJJR010000005">
    <property type="protein sequence ID" value="MEB3021333.1"/>
    <property type="molecule type" value="Genomic_DNA"/>
</dbReference>
<sequence>MAARRSPWLDDRAALLVRLLSEHHQLTITQEVARADISDQLDHIAERMRIQRKSAMRYISDEWVQTFADHIAREVFHQSNPEGAAPSLRVVE</sequence>
<reference evidence="1 2" key="1">
    <citation type="submission" date="2023-12" db="EMBL/GenBank/DDBJ databases">
        <title>Description of new species of Mycobacterium terrae complex isolated from sewage at the Sao Paulo Zoological Park Foundation in Brazil.</title>
        <authorList>
            <person name="Romagnoli C.L."/>
            <person name="Conceicao E.C."/>
            <person name="Machado E."/>
            <person name="Barreto L.B.P.F."/>
            <person name="Sharma A."/>
            <person name="Silva N.M."/>
            <person name="Marques L.E."/>
            <person name="Juliana M.A."/>
            <person name="Lourenco M.C.S."/>
            <person name="Digiampietri L.A."/>
            <person name="Suffys P.N."/>
            <person name="Viana-Niero C."/>
        </authorList>
    </citation>
    <scope>NUCLEOTIDE SEQUENCE [LARGE SCALE GENOMIC DNA]</scope>
    <source>
        <strain evidence="1 2">MYC098</strain>
    </source>
</reference>
<evidence type="ECO:0000313" key="2">
    <source>
        <dbReference type="Proteomes" id="UP001299596"/>
    </source>
</evidence>
<organism evidence="1 2">
    <name type="scientific">[Mycobacterium] crassicus</name>
    <dbReference type="NCBI Taxonomy" id="2872309"/>
    <lineage>
        <taxon>Bacteria</taxon>
        <taxon>Bacillati</taxon>
        <taxon>Actinomycetota</taxon>
        <taxon>Actinomycetes</taxon>
        <taxon>Mycobacteriales</taxon>
        <taxon>Mycobacteriaceae</taxon>
        <taxon>Mycolicibacter</taxon>
    </lineage>
</organism>
<name>A0ABU5XHG7_9MYCO</name>